<dbReference type="STRING" id="314260.PB2503_10049"/>
<dbReference type="OrthoDB" id="9781415at2"/>
<dbReference type="SMART" id="SM00855">
    <property type="entry name" value="PGAM"/>
    <property type="match status" value="1"/>
</dbReference>
<name>E0TEW9_PARBH</name>
<dbReference type="EMBL" id="CP002156">
    <property type="protein sequence ID" value="ADM10062.1"/>
    <property type="molecule type" value="Genomic_DNA"/>
</dbReference>
<dbReference type="SUPFAM" id="SSF53254">
    <property type="entry name" value="Phosphoglycerate mutase-like"/>
    <property type="match status" value="1"/>
</dbReference>
<feature type="binding site" evidence="2">
    <location>
        <begin position="28"/>
        <end position="35"/>
    </location>
    <ligand>
        <name>substrate</name>
    </ligand>
</feature>
<evidence type="ECO:0000313" key="5">
    <source>
        <dbReference type="Proteomes" id="UP000001302"/>
    </source>
</evidence>
<dbReference type="eggNOG" id="COG0406">
    <property type="taxonomic scope" value="Bacteria"/>
</dbReference>
<feature type="binding site" evidence="2">
    <location>
        <position position="83"/>
    </location>
    <ligand>
        <name>substrate</name>
    </ligand>
</feature>
<dbReference type="KEGG" id="pbr:PB2503_10049"/>
<dbReference type="PIRSF" id="PIRSF000709">
    <property type="entry name" value="6PFK_2-Ptase"/>
    <property type="match status" value="1"/>
</dbReference>
<dbReference type="Gene3D" id="3.40.50.1240">
    <property type="entry name" value="Phosphoglycerate mutase-like"/>
    <property type="match status" value="1"/>
</dbReference>
<feature type="active site" description="Tele-phosphohistidine intermediate" evidence="1">
    <location>
        <position position="29"/>
    </location>
</feature>
<organism evidence="4 5">
    <name type="scientific">Parvularcula bermudensis (strain ATCC BAA-594 / HTCC2503 / KCTC 12087)</name>
    <dbReference type="NCBI Taxonomy" id="314260"/>
    <lineage>
        <taxon>Bacteria</taxon>
        <taxon>Pseudomonadati</taxon>
        <taxon>Pseudomonadota</taxon>
        <taxon>Alphaproteobacteria</taxon>
        <taxon>Parvularculales</taxon>
        <taxon>Parvularculaceae</taxon>
        <taxon>Parvularcula</taxon>
    </lineage>
</organism>
<dbReference type="RefSeq" id="WP_013301036.1">
    <property type="nucleotide sequence ID" value="NC_014414.1"/>
</dbReference>
<dbReference type="GO" id="GO:0005737">
    <property type="term" value="C:cytoplasm"/>
    <property type="evidence" value="ECO:0007669"/>
    <property type="project" value="TreeGrafter"/>
</dbReference>
<gene>
    <name evidence="4" type="ordered locus">PB2503_10049</name>
</gene>
<feature type="region of interest" description="Disordered" evidence="3">
    <location>
        <begin position="36"/>
        <end position="55"/>
    </location>
</feature>
<dbReference type="InterPro" id="IPR050275">
    <property type="entry name" value="PGM_Phosphatase"/>
</dbReference>
<dbReference type="Proteomes" id="UP000001302">
    <property type="component" value="Chromosome"/>
</dbReference>
<reference evidence="4 5" key="2">
    <citation type="journal article" date="2011" name="J. Bacteriol.">
        <title>Complete genome sequence of strain HTCC2503T of Parvularcula bermudensis, the type species of the order "Parvularculales" in the class Alphaproteobacteria.</title>
        <authorList>
            <person name="Oh H.M."/>
            <person name="Kang I."/>
            <person name="Vergin K.L."/>
            <person name="Kang D."/>
            <person name="Rhee K.H."/>
            <person name="Giovannoni S.J."/>
            <person name="Cho J.C."/>
        </authorList>
    </citation>
    <scope>NUCLEOTIDE SEQUENCE [LARGE SCALE GENOMIC DNA]</scope>
    <source>
        <strain evidence="5">ATCC BAA-594 / HTCC2503 / KCTC 12087</strain>
    </source>
</reference>
<dbReference type="AlphaFoldDB" id="E0TEW9"/>
<dbReference type="HOGENOM" id="CLU_033323_9_1_5"/>
<keyword evidence="5" id="KW-1185">Reference proteome</keyword>
<feature type="active site" description="Proton donor/acceptor" evidence="1">
    <location>
        <position position="110"/>
    </location>
</feature>
<dbReference type="InterPro" id="IPR029033">
    <property type="entry name" value="His_PPase_superfam"/>
</dbReference>
<evidence type="ECO:0000313" key="4">
    <source>
        <dbReference type="EMBL" id="ADM10062.1"/>
    </source>
</evidence>
<dbReference type="PANTHER" id="PTHR48100">
    <property type="entry name" value="BROAD-SPECIFICITY PHOSPHATASE YOR283W-RELATED"/>
    <property type="match status" value="1"/>
</dbReference>
<evidence type="ECO:0000256" key="3">
    <source>
        <dbReference type="SAM" id="MobiDB-lite"/>
    </source>
</evidence>
<evidence type="ECO:0000256" key="2">
    <source>
        <dbReference type="PIRSR" id="PIRSR613078-2"/>
    </source>
</evidence>
<sequence length="213" mass="23069">MGPNAVDNCARPLPGGPVVLPFPLYFIRHGQTDWNKEGRFQGHSDIPLNDTGKAQAGRNGQTLAAQLGPAAAAYDFAASPLSRARQTMEIIRNALGLPASGYTLDARLLEVDLGDWNGQTVADIEAHSPGIWKKRQADKWAFAVPGGEAYKDAAVRIRHFLEDLRRPTVIVGHGASGRILRGYCIGLDQSRVGHLPSPQDRVFHLTEGTETSL</sequence>
<dbReference type="CDD" id="cd07067">
    <property type="entry name" value="HP_PGM_like"/>
    <property type="match status" value="1"/>
</dbReference>
<accession>E0TEW9</accession>
<protein>
    <submittedName>
        <fullName evidence="4">Phosphoglycerate/bisphosphoglycerate mutase</fullName>
    </submittedName>
</protein>
<proteinExistence type="predicted"/>
<dbReference type="PANTHER" id="PTHR48100:SF59">
    <property type="entry name" value="ADENOSYLCOBALAMIN_ALPHA-RIBAZOLE PHOSPHATASE"/>
    <property type="match status" value="1"/>
</dbReference>
<reference evidence="5" key="1">
    <citation type="submission" date="2010-08" db="EMBL/GenBank/DDBJ databases">
        <title>Genome sequence of Parvularcula bermudensis HTCC2503.</title>
        <authorList>
            <person name="Kang D.-M."/>
            <person name="Oh H.-M."/>
            <person name="Cho J.-C."/>
        </authorList>
    </citation>
    <scope>NUCLEOTIDE SEQUENCE [LARGE SCALE GENOMIC DNA]</scope>
    <source>
        <strain evidence="5">ATCC BAA-594 / HTCC2503 / KCTC 12087</strain>
    </source>
</reference>
<dbReference type="GO" id="GO:0016791">
    <property type="term" value="F:phosphatase activity"/>
    <property type="evidence" value="ECO:0007669"/>
    <property type="project" value="TreeGrafter"/>
</dbReference>
<dbReference type="InterPro" id="IPR013078">
    <property type="entry name" value="His_Pase_superF_clade-1"/>
</dbReference>
<evidence type="ECO:0000256" key="1">
    <source>
        <dbReference type="PIRSR" id="PIRSR613078-1"/>
    </source>
</evidence>
<dbReference type="Pfam" id="PF00300">
    <property type="entry name" value="His_Phos_1"/>
    <property type="match status" value="1"/>
</dbReference>